<dbReference type="Proteomes" id="UP000240509">
    <property type="component" value="Unassembled WGS sequence"/>
</dbReference>
<dbReference type="Pfam" id="PF12850">
    <property type="entry name" value="Metallophos_2"/>
    <property type="match status" value="1"/>
</dbReference>
<dbReference type="InterPro" id="IPR000979">
    <property type="entry name" value="Phosphodiesterase_MJ0936/Vps29"/>
</dbReference>
<comment type="similarity">
    <text evidence="1 2">Belongs to the metallophosphoesterase superfamily. YfcE family.</text>
</comment>
<evidence type="ECO:0000313" key="4">
    <source>
        <dbReference type="EMBL" id="PTL40208.1"/>
    </source>
</evidence>
<organism evidence="4 5">
    <name type="scientific">Alkalicoccus saliphilus</name>
    <dbReference type="NCBI Taxonomy" id="200989"/>
    <lineage>
        <taxon>Bacteria</taxon>
        <taxon>Bacillati</taxon>
        <taxon>Bacillota</taxon>
        <taxon>Bacilli</taxon>
        <taxon>Bacillales</taxon>
        <taxon>Bacillaceae</taxon>
        <taxon>Alkalicoccus</taxon>
    </lineage>
</organism>
<feature type="domain" description="Calcineurin-like phosphoesterase" evidence="3">
    <location>
        <begin position="1"/>
        <end position="152"/>
    </location>
</feature>
<comment type="caution">
    <text evidence="4">The sequence shown here is derived from an EMBL/GenBank/DDBJ whole genome shotgun (WGS) entry which is preliminary data.</text>
</comment>
<reference evidence="4 5" key="1">
    <citation type="submission" date="2018-03" db="EMBL/GenBank/DDBJ databases">
        <title>Alkalicoccus saliphilus sp. nov., isolated from a mineral pool.</title>
        <authorList>
            <person name="Zhao B."/>
        </authorList>
    </citation>
    <scope>NUCLEOTIDE SEQUENCE [LARGE SCALE GENOMIC DNA]</scope>
    <source>
        <strain evidence="4 5">6AG</strain>
    </source>
</reference>
<dbReference type="EMBL" id="PZJJ01000002">
    <property type="protein sequence ID" value="PTL40208.1"/>
    <property type="molecule type" value="Genomic_DNA"/>
</dbReference>
<comment type="cofactor">
    <cofactor evidence="2">
        <name>a divalent metal cation</name>
        <dbReference type="ChEBI" id="CHEBI:60240"/>
    </cofactor>
</comment>
<dbReference type="PANTHER" id="PTHR11124">
    <property type="entry name" value="VACUOLAR SORTING PROTEIN VPS29"/>
    <property type="match status" value="1"/>
</dbReference>
<dbReference type="NCBIfam" id="TIGR00040">
    <property type="entry name" value="yfcE"/>
    <property type="match status" value="1"/>
</dbReference>
<dbReference type="Gene3D" id="3.60.21.10">
    <property type="match status" value="1"/>
</dbReference>
<dbReference type="OrthoDB" id="9800565at2"/>
<dbReference type="RefSeq" id="WP_107583386.1">
    <property type="nucleotide sequence ID" value="NZ_PZJJ01000002.1"/>
</dbReference>
<dbReference type="AlphaFoldDB" id="A0A2T4U9Y3"/>
<dbReference type="InterPro" id="IPR024654">
    <property type="entry name" value="Calcineurin-like_PHP_lpxH"/>
</dbReference>
<gene>
    <name evidence="4" type="ORF">C6Y45_02170</name>
</gene>
<evidence type="ECO:0000256" key="2">
    <source>
        <dbReference type="RuleBase" id="RU362039"/>
    </source>
</evidence>
<proteinExistence type="inferred from homology"/>
<dbReference type="EC" id="3.1.4.-" evidence="2"/>
<keyword evidence="2" id="KW-0479">Metal-binding</keyword>
<evidence type="ECO:0000259" key="3">
    <source>
        <dbReference type="Pfam" id="PF12850"/>
    </source>
</evidence>
<dbReference type="InterPro" id="IPR029052">
    <property type="entry name" value="Metallo-depent_PP-like"/>
</dbReference>
<evidence type="ECO:0000313" key="5">
    <source>
        <dbReference type="Proteomes" id="UP000240509"/>
    </source>
</evidence>
<protein>
    <recommendedName>
        <fullName evidence="2">Phosphoesterase</fullName>
        <ecNumber evidence="2">3.1.4.-</ecNumber>
    </recommendedName>
</protein>
<evidence type="ECO:0000256" key="1">
    <source>
        <dbReference type="ARBA" id="ARBA00008950"/>
    </source>
</evidence>
<name>A0A2T4U9Y3_9BACI</name>
<dbReference type="GO" id="GO:0016787">
    <property type="term" value="F:hydrolase activity"/>
    <property type="evidence" value="ECO:0007669"/>
    <property type="project" value="UniProtKB-UniRule"/>
</dbReference>
<keyword evidence="5" id="KW-1185">Reference proteome</keyword>
<sequence>MNILVFGDTHMPSKASKLPQILTEAMQEADEIIHTGDWQTLFVYKELQAEWNIAGVYGNADEPEVQNYLPASLTIDRNGFKIGIVHGHEGRGGTTEKRAENAFKEEADIVLFGHSHIPYLRFHGKTLLINPGSATDKRKVPLCSFAWLKLSEDGLHARHIFYKPGL</sequence>
<dbReference type="SUPFAM" id="SSF56300">
    <property type="entry name" value="Metallo-dependent phosphatases"/>
    <property type="match status" value="1"/>
</dbReference>
<dbReference type="GO" id="GO:0046872">
    <property type="term" value="F:metal ion binding"/>
    <property type="evidence" value="ECO:0007669"/>
    <property type="project" value="UniProtKB-KW"/>
</dbReference>
<accession>A0A2T4U9Y3</accession>